<dbReference type="EMBL" id="CACVAS010000090">
    <property type="protein sequence ID" value="CAA6816575.1"/>
    <property type="molecule type" value="Genomic_DNA"/>
</dbReference>
<dbReference type="InterPro" id="IPR023885">
    <property type="entry name" value="4Fe4S-binding_SPASM_dom"/>
</dbReference>
<evidence type="ECO:0000256" key="1">
    <source>
        <dbReference type="ARBA" id="ARBA00001966"/>
    </source>
</evidence>
<accession>A0A6S6TBV5</accession>
<evidence type="ECO:0000259" key="7">
    <source>
        <dbReference type="Pfam" id="PF04055"/>
    </source>
</evidence>
<dbReference type="GO" id="GO:0003824">
    <property type="term" value="F:catalytic activity"/>
    <property type="evidence" value="ECO:0007669"/>
    <property type="project" value="InterPro"/>
</dbReference>
<keyword evidence="4" id="KW-0479">Metal-binding</keyword>
<name>A0A6S6TBV5_9BACT</name>
<dbReference type="Pfam" id="PF13186">
    <property type="entry name" value="SPASM"/>
    <property type="match status" value="1"/>
</dbReference>
<evidence type="ECO:0000256" key="3">
    <source>
        <dbReference type="ARBA" id="ARBA00022691"/>
    </source>
</evidence>
<evidence type="ECO:0000256" key="2">
    <source>
        <dbReference type="ARBA" id="ARBA00022485"/>
    </source>
</evidence>
<dbReference type="CDD" id="cd01335">
    <property type="entry name" value="Radical_SAM"/>
    <property type="match status" value="1"/>
</dbReference>
<dbReference type="PANTHER" id="PTHR43787">
    <property type="entry name" value="FEMO COFACTOR BIOSYNTHESIS PROTEIN NIFB-RELATED"/>
    <property type="match status" value="1"/>
</dbReference>
<protein>
    <submittedName>
        <fullName evidence="9">Radical SAM protein</fullName>
    </submittedName>
</protein>
<dbReference type="SFLD" id="SFLDG01067">
    <property type="entry name" value="SPASM/twitch_domain_containing"/>
    <property type="match status" value="1"/>
</dbReference>
<dbReference type="SFLD" id="SFLDS00029">
    <property type="entry name" value="Radical_SAM"/>
    <property type="match status" value="1"/>
</dbReference>
<dbReference type="PANTHER" id="PTHR43787:SF10">
    <property type="entry name" value="COFACTOR MODIFYING PROTEIN"/>
    <property type="match status" value="1"/>
</dbReference>
<feature type="domain" description="4Fe4S-binding SPASM" evidence="8">
    <location>
        <begin position="216"/>
        <end position="281"/>
    </location>
</feature>
<keyword evidence="2" id="KW-0004">4Fe-4S</keyword>
<evidence type="ECO:0000256" key="4">
    <source>
        <dbReference type="ARBA" id="ARBA00022723"/>
    </source>
</evidence>
<dbReference type="InterPro" id="IPR058240">
    <property type="entry name" value="rSAM_sf"/>
</dbReference>
<evidence type="ECO:0000256" key="5">
    <source>
        <dbReference type="ARBA" id="ARBA00023004"/>
    </source>
</evidence>
<sequence>MKFYRIYIELTNVCGLRCSFCPSKELPNTTMDLDFFESLVKEAKSFTKEIACHVVGDPLTLSNLNEYLDIIHKHKLKAMLTTSGYFMRKHSYETLFHPAVKQINVSLNAFNKNDTSISFEQYMKPILKLCHEKIKQEKEIFINLRMWNLDEIMSEEKFNAELFSLLEKEFDVTLDLKTLDPKEKKNIRLENKVLLHFDNYFEWPSLKNKNYGHGTCQGLSSHIGVLANGDVIPCCLDNDAVMKLGNVKEQSLKEIVYGKRATDMIEGFKVGQCSEEMCLKCSYKDRFNLLGNNSPSRMGQNLMLLK</sequence>
<dbReference type="CDD" id="cd21122">
    <property type="entry name" value="SPASM_rSAM"/>
    <property type="match status" value="1"/>
</dbReference>
<organism evidence="9">
    <name type="scientific">uncultured Sulfurovum sp</name>
    <dbReference type="NCBI Taxonomy" id="269237"/>
    <lineage>
        <taxon>Bacteria</taxon>
        <taxon>Pseudomonadati</taxon>
        <taxon>Campylobacterota</taxon>
        <taxon>Epsilonproteobacteria</taxon>
        <taxon>Campylobacterales</taxon>
        <taxon>Sulfurovaceae</taxon>
        <taxon>Sulfurovum</taxon>
        <taxon>environmental samples</taxon>
    </lineage>
</organism>
<dbReference type="SUPFAM" id="SSF102114">
    <property type="entry name" value="Radical SAM enzymes"/>
    <property type="match status" value="1"/>
</dbReference>
<dbReference type="Pfam" id="PF04055">
    <property type="entry name" value="Radical_SAM"/>
    <property type="match status" value="1"/>
</dbReference>
<reference evidence="9" key="1">
    <citation type="submission" date="2020-01" db="EMBL/GenBank/DDBJ databases">
        <authorList>
            <person name="Meier V. D."/>
            <person name="Meier V D."/>
        </authorList>
    </citation>
    <scope>NUCLEOTIDE SEQUENCE</scope>
    <source>
        <strain evidence="9">HLG_WM_MAG_01</strain>
    </source>
</reference>
<comment type="cofactor">
    <cofactor evidence="1">
        <name>[4Fe-4S] cluster</name>
        <dbReference type="ChEBI" id="CHEBI:49883"/>
    </cofactor>
</comment>
<keyword evidence="6" id="KW-0411">Iron-sulfur</keyword>
<dbReference type="Gene3D" id="3.20.20.70">
    <property type="entry name" value="Aldolase class I"/>
    <property type="match status" value="1"/>
</dbReference>
<evidence type="ECO:0000259" key="8">
    <source>
        <dbReference type="Pfam" id="PF13186"/>
    </source>
</evidence>
<gene>
    <name evidence="9" type="ORF">HELGO_WM96829</name>
</gene>
<keyword evidence="3" id="KW-0949">S-adenosyl-L-methionine</keyword>
<evidence type="ECO:0000256" key="6">
    <source>
        <dbReference type="ARBA" id="ARBA00023014"/>
    </source>
</evidence>
<evidence type="ECO:0000313" key="9">
    <source>
        <dbReference type="EMBL" id="CAA6816575.1"/>
    </source>
</evidence>
<dbReference type="InterPro" id="IPR013785">
    <property type="entry name" value="Aldolase_TIM"/>
</dbReference>
<keyword evidence="5" id="KW-0408">Iron</keyword>
<dbReference type="GO" id="GO:0051539">
    <property type="term" value="F:4 iron, 4 sulfur cluster binding"/>
    <property type="evidence" value="ECO:0007669"/>
    <property type="project" value="UniProtKB-KW"/>
</dbReference>
<dbReference type="InterPro" id="IPR007197">
    <property type="entry name" value="rSAM"/>
</dbReference>
<feature type="domain" description="Radical SAM core" evidence="7">
    <location>
        <begin position="8"/>
        <end position="136"/>
    </location>
</feature>
<proteinExistence type="predicted"/>
<dbReference type="GO" id="GO:0046872">
    <property type="term" value="F:metal ion binding"/>
    <property type="evidence" value="ECO:0007669"/>
    <property type="project" value="UniProtKB-KW"/>
</dbReference>
<dbReference type="AlphaFoldDB" id="A0A6S6TBV5"/>